<dbReference type="InterPro" id="IPR006612">
    <property type="entry name" value="THAP_Znf"/>
</dbReference>
<evidence type="ECO:0000256" key="2">
    <source>
        <dbReference type="ARBA" id="ARBA00022771"/>
    </source>
</evidence>
<dbReference type="Gene3D" id="6.20.210.20">
    <property type="entry name" value="THAP domain"/>
    <property type="match status" value="1"/>
</dbReference>
<evidence type="ECO:0000313" key="7">
    <source>
        <dbReference type="Ensembl" id="ENSNFUP00015036455.1"/>
    </source>
</evidence>
<dbReference type="SUPFAM" id="SSF57716">
    <property type="entry name" value="Glucocorticoid receptor-like (DNA-binding domain)"/>
    <property type="match status" value="1"/>
</dbReference>
<dbReference type="GO" id="GO:0008270">
    <property type="term" value="F:zinc ion binding"/>
    <property type="evidence" value="ECO:0007669"/>
    <property type="project" value="UniProtKB-KW"/>
</dbReference>
<organism evidence="7 8">
    <name type="scientific">Nothobranchius furzeri</name>
    <name type="common">Turquoise killifish</name>
    <dbReference type="NCBI Taxonomy" id="105023"/>
    <lineage>
        <taxon>Eukaryota</taxon>
        <taxon>Metazoa</taxon>
        <taxon>Chordata</taxon>
        <taxon>Craniata</taxon>
        <taxon>Vertebrata</taxon>
        <taxon>Euteleostomi</taxon>
        <taxon>Actinopterygii</taxon>
        <taxon>Neopterygii</taxon>
        <taxon>Teleostei</taxon>
        <taxon>Neoteleostei</taxon>
        <taxon>Acanthomorphata</taxon>
        <taxon>Ovalentaria</taxon>
        <taxon>Atherinomorphae</taxon>
        <taxon>Cyprinodontiformes</taxon>
        <taxon>Nothobranchiidae</taxon>
        <taxon>Nothobranchius</taxon>
    </lineage>
</organism>
<accession>A0A8C6P0E6</accession>
<dbReference type="Ensembl" id="ENSNFUT00015038060.1">
    <property type="protein sequence ID" value="ENSNFUP00015036455.1"/>
    <property type="gene ID" value="ENSNFUG00015017660.1"/>
</dbReference>
<evidence type="ECO:0000256" key="1">
    <source>
        <dbReference type="ARBA" id="ARBA00022723"/>
    </source>
</evidence>
<reference evidence="7" key="1">
    <citation type="submission" date="2014-08" db="EMBL/GenBank/DDBJ databases">
        <authorList>
            <person name="Senf B."/>
            <person name="Petzold A."/>
            <person name="Downie B.R."/>
            <person name="Koch P."/>
            <person name="Platzer M."/>
        </authorList>
    </citation>
    <scope>NUCLEOTIDE SEQUENCE [LARGE SCALE GENOMIC DNA]</scope>
    <source>
        <strain evidence="7">GRZ</strain>
    </source>
</reference>
<dbReference type="PANTHER" id="PTHR47696:SF1">
    <property type="entry name" value="THAP DOMAIN-CONTAINING PROTEIN 2"/>
    <property type="match status" value="1"/>
</dbReference>
<evidence type="ECO:0000259" key="6">
    <source>
        <dbReference type="PROSITE" id="PS50950"/>
    </source>
</evidence>
<reference evidence="7" key="2">
    <citation type="submission" date="2025-08" db="UniProtKB">
        <authorList>
            <consortium name="Ensembl"/>
        </authorList>
    </citation>
    <scope>IDENTIFICATION</scope>
</reference>
<dbReference type="Pfam" id="PF05485">
    <property type="entry name" value="THAP"/>
    <property type="match status" value="1"/>
</dbReference>
<dbReference type="InterPro" id="IPR038441">
    <property type="entry name" value="THAP_Znf_sf"/>
</dbReference>
<dbReference type="Proteomes" id="UP000694548">
    <property type="component" value="Chromosome sgr19"/>
</dbReference>
<feature type="domain" description="THAP-type" evidence="6">
    <location>
        <begin position="1"/>
        <end position="82"/>
    </location>
</feature>
<dbReference type="PROSITE" id="PS50950">
    <property type="entry name" value="ZF_THAP"/>
    <property type="match status" value="1"/>
</dbReference>
<protein>
    <recommendedName>
        <fullName evidence="6">THAP-type domain-containing protein</fullName>
    </recommendedName>
</protein>
<dbReference type="SMART" id="SM00980">
    <property type="entry name" value="THAP"/>
    <property type="match status" value="1"/>
</dbReference>
<keyword evidence="2 5" id="KW-0863">Zinc-finger</keyword>
<dbReference type="InterPro" id="IPR026521">
    <property type="entry name" value="THAP2"/>
</dbReference>
<evidence type="ECO:0000313" key="8">
    <source>
        <dbReference type="Proteomes" id="UP000694548"/>
    </source>
</evidence>
<keyword evidence="4 5" id="KW-0238">DNA-binding</keyword>
<dbReference type="GeneTree" id="ENSGT00940000165627"/>
<dbReference type="AlphaFoldDB" id="A0A8C6P0E6"/>
<keyword evidence="3" id="KW-0862">Zinc</keyword>
<keyword evidence="8" id="KW-1185">Reference proteome</keyword>
<dbReference type="GO" id="GO:0003677">
    <property type="term" value="F:DNA binding"/>
    <property type="evidence" value="ECO:0007669"/>
    <property type="project" value="UniProtKB-UniRule"/>
</dbReference>
<name>A0A8C6P0E6_NOTFU</name>
<reference evidence="7" key="3">
    <citation type="submission" date="2025-09" db="UniProtKB">
        <authorList>
            <consortium name="Ensembl"/>
        </authorList>
    </citation>
    <scope>IDENTIFICATION</scope>
</reference>
<dbReference type="SMART" id="SM00692">
    <property type="entry name" value="DM3"/>
    <property type="match status" value="1"/>
</dbReference>
<sequence length="172" mass="20089">MPEFCAAYSCSNRRTVESKARGITFHKFPRKDMRKKWERALRRKDFTATNTTVLCSEHFKPEDFDRTGQIVRLRDGVIPSIFSFPVKPQKVSASKGYQHLEIQISYPSIHPFSSVYPSRVTGTQEKKNAMAREKRARIALQRLLADLREKKLISDEFKERLEYYEGKTKLAI</sequence>
<proteinExistence type="predicted"/>
<dbReference type="PANTHER" id="PTHR47696">
    <property type="entry name" value="THAP DOMAIN-CONTAINING PROTEIN 2"/>
    <property type="match status" value="1"/>
</dbReference>
<evidence type="ECO:0000256" key="3">
    <source>
        <dbReference type="ARBA" id="ARBA00022833"/>
    </source>
</evidence>
<evidence type="ECO:0000256" key="4">
    <source>
        <dbReference type="ARBA" id="ARBA00023125"/>
    </source>
</evidence>
<evidence type="ECO:0000256" key="5">
    <source>
        <dbReference type="PROSITE-ProRule" id="PRU00309"/>
    </source>
</evidence>
<keyword evidence="1" id="KW-0479">Metal-binding</keyword>